<dbReference type="InterPro" id="IPR016071">
    <property type="entry name" value="Staphylococal_nuclease_OB-fold"/>
</dbReference>
<protein>
    <recommendedName>
        <fullName evidence="5">TNase-like domain-containing protein</fullName>
    </recommendedName>
</protein>
<keyword evidence="3" id="KW-0378">Hydrolase</keyword>
<evidence type="ECO:0000259" key="5">
    <source>
        <dbReference type="PROSITE" id="PS50830"/>
    </source>
</evidence>
<keyword evidence="1" id="KW-0540">Nuclease</keyword>
<feature type="domain" description="TNase-like" evidence="5">
    <location>
        <begin position="61"/>
        <end position="195"/>
    </location>
</feature>
<comment type="caution">
    <text evidence="6">The sequence shown here is derived from an EMBL/GenBank/DDBJ whole genome shotgun (WGS) entry which is preliminary data.</text>
</comment>
<sequence>MGQCLSFAKPIVEEIVQQALNESSKPTEEESATEGSSSGQPTLSASTGERSSAIYSTLPDGAEQHTVRNVYDGDTLTLTDERRVRLLGIDTPELKERQPFAEEAKAYTKDRCDKKEIWISYEPAGEKEDHYGRLLCFVWVPSDDGDGYLCINEGIVEAGFARAYHPGGVKHIHNWDKMIQLQSKARKDKRGVWADFEDFEVVKTANGSAYHKRNCEHLANVRNLTEMMASEASEKGLHPCRTCLS</sequence>
<feature type="region of interest" description="Disordered" evidence="4">
    <location>
        <begin position="19"/>
        <end position="51"/>
    </location>
</feature>
<dbReference type="InterPro" id="IPR035437">
    <property type="entry name" value="SNase_OB-fold_sf"/>
</dbReference>
<evidence type="ECO:0000313" key="7">
    <source>
        <dbReference type="Proteomes" id="UP001516023"/>
    </source>
</evidence>
<name>A0ABD3P3K5_9STRA</name>
<evidence type="ECO:0000256" key="2">
    <source>
        <dbReference type="ARBA" id="ARBA00022759"/>
    </source>
</evidence>
<dbReference type="GO" id="GO:0016787">
    <property type="term" value="F:hydrolase activity"/>
    <property type="evidence" value="ECO:0007669"/>
    <property type="project" value="UniProtKB-KW"/>
</dbReference>
<dbReference type="SUPFAM" id="SSF50199">
    <property type="entry name" value="Staphylococcal nuclease"/>
    <property type="match status" value="1"/>
</dbReference>
<keyword evidence="2" id="KW-0255">Endonuclease</keyword>
<accession>A0ABD3P3K5</accession>
<dbReference type="PANTHER" id="PTHR12302:SF3">
    <property type="entry name" value="SERINE_THREONINE-PROTEIN KINASE 31"/>
    <property type="match status" value="1"/>
</dbReference>
<keyword evidence="7" id="KW-1185">Reference proteome</keyword>
<dbReference type="Gene3D" id="2.40.50.90">
    <property type="match status" value="1"/>
</dbReference>
<dbReference type="PROSITE" id="PS50830">
    <property type="entry name" value="TNASE_3"/>
    <property type="match status" value="1"/>
</dbReference>
<reference evidence="6 7" key="1">
    <citation type="journal article" date="2020" name="G3 (Bethesda)">
        <title>Improved Reference Genome for Cyclotella cryptica CCMP332, a Model for Cell Wall Morphogenesis, Salinity Adaptation, and Lipid Production in Diatoms (Bacillariophyta).</title>
        <authorList>
            <person name="Roberts W.R."/>
            <person name="Downey K.M."/>
            <person name="Ruck E.C."/>
            <person name="Traller J.C."/>
            <person name="Alverson A.J."/>
        </authorList>
    </citation>
    <scope>NUCLEOTIDE SEQUENCE [LARGE SCALE GENOMIC DNA]</scope>
    <source>
        <strain evidence="6 7">CCMP332</strain>
    </source>
</reference>
<organism evidence="6 7">
    <name type="scientific">Cyclotella cryptica</name>
    <dbReference type="NCBI Taxonomy" id="29204"/>
    <lineage>
        <taxon>Eukaryota</taxon>
        <taxon>Sar</taxon>
        <taxon>Stramenopiles</taxon>
        <taxon>Ochrophyta</taxon>
        <taxon>Bacillariophyta</taxon>
        <taxon>Coscinodiscophyceae</taxon>
        <taxon>Thalassiosirophycidae</taxon>
        <taxon>Stephanodiscales</taxon>
        <taxon>Stephanodiscaceae</taxon>
        <taxon>Cyclotella</taxon>
    </lineage>
</organism>
<dbReference type="SMART" id="SM00318">
    <property type="entry name" value="SNc"/>
    <property type="match status" value="1"/>
</dbReference>
<dbReference type="Pfam" id="PF00565">
    <property type="entry name" value="SNase"/>
    <property type="match status" value="1"/>
</dbReference>
<evidence type="ECO:0000256" key="3">
    <source>
        <dbReference type="ARBA" id="ARBA00022801"/>
    </source>
</evidence>
<evidence type="ECO:0000313" key="6">
    <source>
        <dbReference type="EMBL" id="KAL3781050.1"/>
    </source>
</evidence>
<evidence type="ECO:0000256" key="4">
    <source>
        <dbReference type="SAM" id="MobiDB-lite"/>
    </source>
</evidence>
<proteinExistence type="predicted"/>
<evidence type="ECO:0000256" key="1">
    <source>
        <dbReference type="ARBA" id="ARBA00022722"/>
    </source>
</evidence>
<dbReference type="PANTHER" id="PTHR12302">
    <property type="entry name" value="EBNA2 BINDING PROTEIN P100"/>
    <property type="match status" value="1"/>
</dbReference>
<dbReference type="AlphaFoldDB" id="A0ABD3P3K5"/>
<feature type="compositionally biased region" description="Polar residues" evidence="4">
    <location>
        <begin position="40"/>
        <end position="51"/>
    </location>
</feature>
<gene>
    <name evidence="6" type="ORF">HJC23_012834</name>
</gene>
<dbReference type="GO" id="GO:0004519">
    <property type="term" value="F:endonuclease activity"/>
    <property type="evidence" value="ECO:0007669"/>
    <property type="project" value="UniProtKB-KW"/>
</dbReference>
<dbReference type="Proteomes" id="UP001516023">
    <property type="component" value="Unassembled WGS sequence"/>
</dbReference>
<dbReference type="EMBL" id="JABMIG020000330">
    <property type="protein sequence ID" value="KAL3781050.1"/>
    <property type="molecule type" value="Genomic_DNA"/>
</dbReference>